<comment type="subcellular location">
    <subcellularLocation>
        <location evidence="2">Cytoplasm</location>
    </subcellularLocation>
</comment>
<dbReference type="RefSeq" id="WP_220203795.1">
    <property type="nucleotide sequence ID" value="NZ_BNJK01000001.1"/>
</dbReference>
<dbReference type="GO" id="GO:0043908">
    <property type="term" value="F:Ser(Gly)-tRNA(Ala) hydrolase activity"/>
    <property type="evidence" value="ECO:0007669"/>
    <property type="project" value="UniProtKB-UniRule"/>
</dbReference>
<dbReference type="EC" id="3.1.1.-" evidence="2"/>
<dbReference type="InterPro" id="IPR023509">
    <property type="entry name" value="DTD-like_sf"/>
</dbReference>
<evidence type="ECO:0000313" key="4">
    <source>
        <dbReference type="Proteomes" id="UP000597444"/>
    </source>
</evidence>
<dbReference type="PANTHER" id="PTHR10472">
    <property type="entry name" value="D-TYROSYL-TRNA TYR DEACYLASE"/>
    <property type="match status" value="1"/>
</dbReference>
<reference evidence="3" key="1">
    <citation type="submission" date="2020-10" db="EMBL/GenBank/DDBJ databases">
        <title>Taxonomic study of unclassified bacteria belonging to the class Ktedonobacteria.</title>
        <authorList>
            <person name="Yabe S."/>
            <person name="Wang C.M."/>
            <person name="Zheng Y."/>
            <person name="Sakai Y."/>
            <person name="Cavaletti L."/>
            <person name="Monciardini P."/>
            <person name="Donadio S."/>
        </authorList>
    </citation>
    <scope>NUCLEOTIDE SEQUENCE</scope>
    <source>
        <strain evidence="3">ID150040</strain>
    </source>
</reference>
<accession>A0A8J3IML7</accession>
<dbReference type="InterPro" id="IPR003732">
    <property type="entry name" value="Daa-tRNA_deacyls_DTD"/>
</dbReference>
<proteinExistence type="inferred from homology"/>
<dbReference type="Gene3D" id="3.50.80.10">
    <property type="entry name" value="D-tyrosyl-tRNA(Tyr) deacylase"/>
    <property type="match status" value="1"/>
</dbReference>
<keyword evidence="2" id="KW-0378">Hydrolase</keyword>
<dbReference type="GO" id="GO:0019478">
    <property type="term" value="P:D-amino acid catabolic process"/>
    <property type="evidence" value="ECO:0007669"/>
    <property type="project" value="UniProtKB-UniRule"/>
</dbReference>
<dbReference type="GO" id="GO:0000049">
    <property type="term" value="F:tRNA binding"/>
    <property type="evidence" value="ECO:0007669"/>
    <property type="project" value="UniProtKB-UniRule"/>
</dbReference>
<keyword evidence="2" id="KW-0963">Cytoplasm</keyword>
<dbReference type="GO" id="GO:0051500">
    <property type="term" value="F:D-tyrosyl-tRNA(Tyr) deacylase activity"/>
    <property type="evidence" value="ECO:0007669"/>
    <property type="project" value="TreeGrafter"/>
</dbReference>
<sequence>MRALLQRVSRASVTVDGKIVGEIGQGLLVLLGVGQDDGEAQVKLLVNKIVNMRIFEDDEGKMNRSLLDIGGSALVVSQFTLYADIRKGRRPSFIDAAHPTLAEPLVERFKEAIAAYDIPVAGGVFGADMDVALINDGPVTIWIDSASL</sequence>
<comment type="function">
    <text evidence="2">An aminoacyl-tRNA editing enzyme that deacylates mischarged D-aminoacyl-tRNAs. Also deacylates mischarged glycyl-tRNA(Ala), protecting cells against glycine mischarging by AlaRS. Acts via tRNA-based rather than protein-based catalysis; rejects L-amino acids rather than detecting D-amino acids in the active site. By recycling D-aminoacyl-tRNA to D-amino acids and free tRNA molecules, this enzyme counteracts the toxicity associated with the formation of D-aminoacyl-tRNA entities in vivo and helps enforce protein L-homochirality.</text>
</comment>
<feature type="short sequence motif" description="Gly-cisPro motif, important for rejection of L-amino acids" evidence="2">
    <location>
        <begin position="137"/>
        <end position="138"/>
    </location>
</feature>
<comment type="caution">
    <text evidence="3">The sequence shown here is derived from an EMBL/GenBank/DDBJ whole genome shotgun (WGS) entry which is preliminary data.</text>
</comment>
<dbReference type="HAMAP" id="MF_00518">
    <property type="entry name" value="Deacylase_Dtd"/>
    <property type="match status" value="1"/>
</dbReference>
<dbReference type="PANTHER" id="PTHR10472:SF5">
    <property type="entry name" value="D-AMINOACYL-TRNA DEACYLASE 1"/>
    <property type="match status" value="1"/>
</dbReference>
<dbReference type="NCBIfam" id="TIGR00256">
    <property type="entry name" value="D-aminoacyl-tRNA deacylase"/>
    <property type="match status" value="1"/>
</dbReference>
<dbReference type="EMBL" id="BNJK01000001">
    <property type="protein sequence ID" value="GHO92986.1"/>
    <property type="molecule type" value="Genomic_DNA"/>
</dbReference>
<dbReference type="EC" id="3.1.1.96" evidence="2"/>
<keyword evidence="2" id="KW-0694">RNA-binding</keyword>
<dbReference type="SUPFAM" id="SSF69500">
    <property type="entry name" value="DTD-like"/>
    <property type="match status" value="1"/>
</dbReference>
<dbReference type="Pfam" id="PF02580">
    <property type="entry name" value="Tyr_Deacylase"/>
    <property type="match status" value="1"/>
</dbReference>
<dbReference type="FunFam" id="3.50.80.10:FF:000001">
    <property type="entry name" value="D-aminoacyl-tRNA deacylase"/>
    <property type="match status" value="1"/>
</dbReference>
<dbReference type="GO" id="GO:0005737">
    <property type="term" value="C:cytoplasm"/>
    <property type="evidence" value="ECO:0007669"/>
    <property type="project" value="UniProtKB-SubCell"/>
</dbReference>
<organism evidence="3 4">
    <name type="scientific">Reticulibacter mediterranei</name>
    <dbReference type="NCBI Taxonomy" id="2778369"/>
    <lineage>
        <taxon>Bacteria</taxon>
        <taxon>Bacillati</taxon>
        <taxon>Chloroflexota</taxon>
        <taxon>Ktedonobacteria</taxon>
        <taxon>Ktedonobacterales</taxon>
        <taxon>Reticulibacteraceae</taxon>
        <taxon>Reticulibacter</taxon>
    </lineage>
</organism>
<keyword evidence="4" id="KW-1185">Reference proteome</keyword>
<name>A0A8J3IML7_9CHLR</name>
<evidence type="ECO:0000256" key="1">
    <source>
        <dbReference type="ARBA" id="ARBA00009673"/>
    </source>
</evidence>
<evidence type="ECO:0000256" key="2">
    <source>
        <dbReference type="HAMAP-Rule" id="MF_00518"/>
    </source>
</evidence>
<comment type="subunit">
    <text evidence="2">Homodimer.</text>
</comment>
<keyword evidence="2" id="KW-0820">tRNA-binding</keyword>
<comment type="catalytic activity">
    <reaction evidence="2">
        <text>a D-aminoacyl-tRNA + H2O = a tRNA + a D-alpha-amino acid + H(+)</text>
        <dbReference type="Rhea" id="RHEA:13953"/>
        <dbReference type="Rhea" id="RHEA-COMP:10123"/>
        <dbReference type="Rhea" id="RHEA-COMP:10124"/>
        <dbReference type="ChEBI" id="CHEBI:15377"/>
        <dbReference type="ChEBI" id="CHEBI:15378"/>
        <dbReference type="ChEBI" id="CHEBI:59871"/>
        <dbReference type="ChEBI" id="CHEBI:78442"/>
        <dbReference type="ChEBI" id="CHEBI:79333"/>
        <dbReference type="EC" id="3.1.1.96"/>
    </reaction>
</comment>
<gene>
    <name evidence="2 3" type="primary">dtd</name>
    <name evidence="3" type="ORF">KSF_030340</name>
</gene>
<dbReference type="CDD" id="cd00563">
    <property type="entry name" value="Dtyr_deacylase"/>
    <property type="match status" value="1"/>
</dbReference>
<evidence type="ECO:0000313" key="3">
    <source>
        <dbReference type="EMBL" id="GHO92986.1"/>
    </source>
</evidence>
<dbReference type="Proteomes" id="UP000597444">
    <property type="component" value="Unassembled WGS sequence"/>
</dbReference>
<comment type="catalytic activity">
    <reaction evidence="2">
        <text>glycyl-tRNA(Ala) + H2O = tRNA(Ala) + glycine + H(+)</text>
        <dbReference type="Rhea" id="RHEA:53744"/>
        <dbReference type="Rhea" id="RHEA-COMP:9657"/>
        <dbReference type="Rhea" id="RHEA-COMP:13640"/>
        <dbReference type="ChEBI" id="CHEBI:15377"/>
        <dbReference type="ChEBI" id="CHEBI:15378"/>
        <dbReference type="ChEBI" id="CHEBI:57305"/>
        <dbReference type="ChEBI" id="CHEBI:78442"/>
        <dbReference type="ChEBI" id="CHEBI:78522"/>
    </reaction>
</comment>
<dbReference type="AlphaFoldDB" id="A0A8J3IML7"/>
<dbReference type="GO" id="GO:0106026">
    <property type="term" value="F:Gly-tRNA(Ala) deacylase activity"/>
    <property type="evidence" value="ECO:0007669"/>
    <property type="project" value="UniProtKB-UniRule"/>
</dbReference>
<protein>
    <recommendedName>
        <fullName evidence="2">D-aminoacyl-tRNA deacylase</fullName>
        <shortName evidence="2">DTD</shortName>
        <ecNumber evidence="2">3.1.1.96</ecNumber>
    </recommendedName>
    <alternativeName>
        <fullName evidence="2">Gly-tRNA(Ala) deacylase</fullName>
        <ecNumber evidence="2">3.1.1.-</ecNumber>
    </alternativeName>
</protein>
<comment type="domain">
    <text evidence="2">A Gly-cisPro motif from one monomer fits into the active site of the other monomer to allow specific chiral rejection of L-amino acids.</text>
</comment>
<comment type="similarity">
    <text evidence="1 2">Belongs to the DTD family.</text>
</comment>